<evidence type="ECO:0000259" key="1">
    <source>
        <dbReference type="Pfam" id="PF24964"/>
    </source>
</evidence>
<dbReference type="OrthoDB" id="1734867at2759"/>
<accession>A0A4Q9LTP2</accession>
<dbReference type="Pfam" id="PF24964">
    <property type="entry name" value="DUF7769"/>
    <property type="match status" value="1"/>
</dbReference>
<name>A0A4Q9LTP2_9MICR</name>
<evidence type="ECO:0000313" key="2">
    <source>
        <dbReference type="EMBL" id="TBU11993.1"/>
    </source>
</evidence>
<sequence length="82" mass="9535">MENVEGNLLNSEKRDSKYKQLTKEQRQGILEKLLQQMKENKLKHGAINKVSYAFQVSRLTVSRIWHAAQTQYRKGKICADVS</sequence>
<dbReference type="PANTHER" id="PTHR33889">
    <property type="entry name" value="OS04G0681850 PROTEIN"/>
    <property type="match status" value="1"/>
</dbReference>
<keyword evidence="3" id="KW-1185">Reference proteome</keyword>
<protein>
    <recommendedName>
        <fullName evidence="1">DUF7769 domain-containing protein</fullName>
    </recommendedName>
</protein>
<dbReference type="Proteomes" id="UP000292282">
    <property type="component" value="Unassembled WGS sequence"/>
</dbReference>
<feature type="non-terminal residue" evidence="2">
    <location>
        <position position="82"/>
    </location>
</feature>
<evidence type="ECO:0000313" key="3">
    <source>
        <dbReference type="Proteomes" id="UP000292282"/>
    </source>
</evidence>
<dbReference type="EMBL" id="PITK01000945">
    <property type="protein sequence ID" value="TBU11993.1"/>
    <property type="molecule type" value="Genomic_DNA"/>
</dbReference>
<reference evidence="2 3" key="1">
    <citation type="submission" date="2017-12" db="EMBL/GenBank/DDBJ databases">
        <authorList>
            <person name="Pombert J.-F."/>
            <person name="Haag K.L."/>
            <person name="Ebert D."/>
        </authorList>
    </citation>
    <scope>NUCLEOTIDE SEQUENCE [LARGE SCALE GENOMIC DNA]</scope>
    <source>
        <strain evidence="2">IL-G-3</strain>
    </source>
</reference>
<organism evidence="2 3">
    <name type="scientific">Hamiltosporidium tvaerminnensis</name>
    <dbReference type="NCBI Taxonomy" id="1176355"/>
    <lineage>
        <taxon>Eukaryota</taxon>
        <taxon>Fungi</taxon>
        <taxon>Fungi incertae sedis</taxon>
        <taxon>Microsporidia</taxon>
        <taxon>Dubosqiidae</taxon>
        <taxon>Hamiltosporidium</taxon>
    </lineage>
</organism>
<dbReference type="VEuPathDB" id="MicrosporidiaDB:CWI38_0945p0010"/>
<comment type="caution">
    <text evidence="2">The sequence shown here is derived from an EMBL/GenBank/DDBJ whole genome shotgun (WGS) entry which is preliminary data.</text>
</comment>
<dbReference type="AlphaFoldDB" id="A0A4Q9LTP2"/>
<feature type="domain" description="DUF7769" evidence="1">
    <location>
        <begin position="21"/>
        <end position="73"/>
    </location>
</feature>
<gene>
    <name evidence="2" type="ORF">CWI38_0945p0010</name>
</gene>
<dbReference type="InterPro" id="IPR056671">
    <property type="entry name" value="DUF7769"/>
</dbReference>
<proteinExistence type="predicted"/>
<dbReference type="PANTHER" id="PTHR33889:SF7">
    <property type="entry name" value="OS04G0681850 PROTEIN"/>
    <property type="match status" value="1"/>
</dbReference>